<accession>A0A182JE40</accession>
<name>A0A182JE40_ANOAO</name>
<sequence length="161" mass="17540">MIDWKMFTISWCVKPSTQMSFTYTSTSPIFSCPSCQAGPFGTIDLICRNSSTLSSPPTIVKPSPRVDFTSVVIDRSPRRLAGFLVKWFTRPPPFPLPPGCPSRPPTASALPSPGGSSMLLGGPPSPTPTPPPLPLRSCIRFACSTGFSYCVLRFTWSMYDK</sequence>
<evidence type="ECO:0000256" key="1">
    <source>
        <dbReference type="SAM" id="MobiDB-lite"/>
    </source>
</evidence>
<dbReference type="EnsemblMetazoa" id="AATE016369-RA">
    <property type="protein sequence ID" value="AATE016369-PA.1"/>
    <property type="gene ID" value="AATE016369"/>
</dbReference>
<dbReference type="AlphaFoldDB" id="A0A182JE40"/>
<protein>
    <submittedName>
        <fullName evidence="2">Uncharacterized protein</fullName>
    </submittedName>
</protein>
<evidence type="ECO:0000313" key="2">
    <source>
        <dbReference type="EnsemblMetazoa" id="AATE016369-PA.1"/>
    </source>
</evidence>
<dbReference type="VEuPathDB" id="VectorBase:AATE016369"/>
<proteinExistence type="predicted"/>
<reference evidence="2" key="1">
    <citation type="submission" date="2022-08" db="UniProtKB">
        <authorList>
            <consortium name="EnsemblMetazoa"/>
        </authorList>
    </citation>
    <scope>IDENTIFICATION</scope>
    <source>
        <strain evidence="2">EBRO</strain>
    </source>
</reference>
<feature type="region of interest" description="Disordered" evidence="1">
    <location>
        <begin position="96"/>
        <end position="129"/>
    </location>
</feature>
<organism evidence="2">
    <name type="scientific">Anopheles atroparvus</name>
    <name type="common">European mosquito</name>
    <dbReference type="NCBI Taxonomy" id="41427"/>
    <lineage>
        <taxon>Eukaryota</taxon>
        <taxon>Metazoa</taxon>
        <taxon>Ecdysozoa</taxon>
        <taxon>Arthropoda</taxon>
        <taxon>Hexapoda</taxon>
        <taxon>Insecta</taxon>
        <taxon>Pterygota</taxon>
        <taxon>Neoptera</taxon>
        <taxon>Endopterygota</taxon>
        <taxon>Diptera</taxon>
        <taxon>Nematocera</taxon>
        <taxon>Culicoidea</taxon>
        <taxon>Culicidae</taxon>
        <taxon>Anophelinae</taxon>
        <taxon>Anopheles</taxon>
    </lineage>
</organism>
<feature type="compositionally biased region" description="Low complexity" evidence="1">
    <location>
        <begin position="105"/>
        <end position="122"/>
    </location>
</feature>